<dbReference type="SUPFAM" id="SSF53448">
    <property type="entry name" value="Nucleotide-diphospho-sugar transferases"/>
    <property type="match status" value="1"/>
</dbReference>
<proteinExistence type="predicted"/>
<dbReference type="CDD" id="cd04196">
    <property type="entry name" value="GT_2_like_d"/>
    <property type="match status" value="1"/>
</dbReference>
<feature type="transmembrane region" description="Helical" evidence="1">
    <location>
        <begin position="267"/>
        <end position="286"/>
    </location>
</feature>
<evidence type="ECO:0000313" key="3">
    <source>
        <dbReference type="EMBL" id="TDO21421.1"/>
    </source>
</evidence>
<dbReference type="PANTHER" id="PTHR22916:SF3">
    <property type="entry name" value="UDP-GLCNAC:BETAGAL BETA-1,3-N-ACETYLGLUCOSAMINYLTRANSFERASE-LIKE PROTEIN 1"/>
    <property type="match status" value="1"/>
</dbReference>
<protein>
    <submittedName>
        <fullName evidence="3">Glycosyltransferase involved in cell wall biosynthesis</fullName>
    </submittedName>
</protein>
<accession>A0A4R6IHI0</accession>
<evidence type="ECO:0000256" key="1">
    <source>
        <dbReference type="SAM" id="Phobius"/>
    </source>
</evidence>
<dbReference type="InterPro" id="IPR029044">
    <property type="entry name" value="Nucleotide-diphossugar_trans"/>
</dbReference>
<dbReference type="GO" id="GO:0016758">
    <property type="term" value="F:hexosyltransferase activity"/>
    <property type="evidence" value="ECO:0007669"/>
    <property type="project" value="UniProtKB-ARBA"/>
</dbReference>
<dbReference type="Pfam" id="PF00535">
    <property type="entry name" value="Glycos_transf_2"/>
    <property type="match status" value="1"/>
</dbReference>
<evidence type="ECO:0000259" key="2">
    <source>
        <dbReference type="Pfam" id="PF00535"/>
    </source>
</evidence>
<dbReference type="Gene3D" id="3.90.550.10">
    <property type="entry name" value="Spore Coat Polysaccharide Biosynthesis Protein SpsA, Chain A"/>
    <property type="match status" value="1"/>
</dbReference>
<keyword evidence="3" id="KW-0808">Transferase</keyword>
<gene>
    <name evidence="3" type="ORF">CLV32_2526</name>
</gene>
<dbReference type="Proteomes" id="UP000295499">
    <property type="component" value="Unassembled WGS sequence"/>
</dbReference>
<dbReference type="RefSeq" id="WP_133555913.1">
    <property type="nucleotide sequence ID" value="NZ_SNWM01000003.1"/>
</dbReference>
<comment type="caution">
    <text evidence="3">The sequence shown here is derived from an EMBL/GenBank/DDBJ whole genome shotgun (WGS) entry which is preliminary data.</text>
</comment>
<keyword evidence="1" id="KW-1133">Transmembrane helix</keyword>
<sequence length="305" mass="35707">MTSAEPLISIALCTFNGALHLKKQMESLINQSYRPLEIIVVDDRSTDDTLSILQEYAKTHNFIHVFENQINLGFVKNFEKALTLCTGQYIAMSDQDDIWMEDKLEIMSRHIGNYDLVYHDSAFIDEYDQLIGNRKMSDHYHVYDGESNLPFLMANCIAGHAMLIKKDLLQFALPFNKAFYHDWWIAFVALTVGKIKVLPDVLVRYRQHADGITDSLDRQSNKVVNPKTELYDLRWIAHCLTFDNKKNPEEITYIYKNLKAHQDGKRGFGLFFFMLKYYNILFYLTAKDKSQLSRLNRIRKFAFKQ</sequence>
<name>A0A4R6IHI0_9SPHI</name>
<dbReference type="InterPro" id="IPR001173">
    <property type="entry name" value="Glyco_trans_2-like"/>
</dbReference>
<keyword evidence="1" id="KW-0812">Transmembrane</keyword>
<dbReference type="OrthoDB" id="9802649at2"/>
<dbReference type="EMBL" id="SNWM01000003">
    <property type="protein sequence ID" value="TDO21421.1"/>
    <property type="molecule type" value="Genomic_DNA"/>
</dbReference>
<dbReference type="PANTHER" id="PTHR22916">
    <property type="entry name" value="GLYCOSYLTRANSFERASE"/>
    <property type="match status" value="1"/>
</dbReference>
<organism evidence="3 4">
    <name type="scientific">Pedobacter duraquae</name>
    <dbReference type="NCBI Taxonomy" id="425511"/>
    <lineage>
        <taxon>Bacteria</taxon>
        <taxon>Pseudomonadati</taxon>
        <taxon>Bacteroidota</taxon>
        <taxon>Sphingobacteriia</taxon>
        <taxon>Sphingobacteriales</taxon>
        <taxon>Sphingobacteriaceae</taxon>
        <taxon>Pedobacter</taxon>
    </lineage>
</organism>
<keyword evidence="1" id="KW-0472">Membrane</keyword>
<keyword evidence="4" id="KW-1185">Reference proteome</keyword>
<reference evidence="3 4" key="1">
    <citation type="submission" date="2019-03" db="EMBL/GenBank/DDBJ databases">
        <title>Genomic Encyclopedia of Archaeal and Bacterial Type Strains, Phase II (KMG-II): from individual species to whole genera.</title>
        <authorList>
            <person name="Goeker M."/>
        </authorList>
    </citation>
    <scope>NUCLEOTIDE SEQUENCE [LARGE SCALE GENOMIC DNA]</scope>
    <source>
        <strain evidence="3 4">DSM 19034</strain>
    </source>
</reference>
<evidence type="ECO:0000313" key="4">
    <source>
        <dbReference type="Proteomes" id="UP000295499"/>
    </source>
</evidence>
<feature type="domain" description="Glycosyltransferase 2-like" evidence="2">
    <location>
        <begin position="9"/>
        <end position="162"/>
    </location>
</feature>
<dbReference type="AlphaFoldDB" id="A0A4R6IHI0"/>